<dbReference type="Proteomes" id="UP001197795">
    <property type="component" value="Unassembled WGS sequence"/>
</dbReference>
<name>A0AAE2ZWU5_9FIRM</name>
<dbReference type="InterPro" id="IPR007295">
    <property type="entry name" value="DUF402"/>
</dbReference>
<protein>
    <submittedName>
        <fullName evidence="2">DUF402 domain-containing protein</fullName>
    </submittedName>
</protein>
<feature type="domain" description="DUF402" evidence="1">
    <location>
        <begin position="12"/>
        <end position="147"/>
    </location>
</feature>
<dbReference type="PANTHER" id="PTHR41271">
    <property type="entry name" value="DUF402 DOMAIN-CONTAINING PROTEIN"/>
    <property type="match status" value="1"/>
</dbReference>
<reference evidence="2 3" key="1">
    <citation type="submission" date="2021-10" db="EMBL/GenBank/DDBJ databases">
        <title>Anaerobic single-cell dispensing facilitates the cultivation of human gut bacteria.</title>
        <authorList>
            <person name="Afrizal A."/>
        </authorList>
    </citation>
    <scope>NUCLEOTIDE SEQUENCE [LARGE SCALE GENOMIC DNA]</scope>
    <source>
        <strain evidence="2 3">CLA-AA-H273</strain>
    </source>
</reference>
<dbReference type="EMBL" id="JAJEPV010000008">
    <property type="protein sequence ID" value="MCC2118886.1"/>
    <property type="molecule type" value="Genomic_DNA"/>
</dbReference>
<accession>A0AAE2ZWU5</accession>
<proteinExistence type="predicted"/>
<evidence type="ECO:0000313" key="3">
    <source>
        <dbReference type="Proteomes" id="UP001197795"/>
    </source>
</evidence>
<evidence type="ECO:0000313" key="2">
    <source>
        <dbReference type="EMBL" id="MCC2118886.1"/>
    </source>
</evidence>
<dbReference type="Pfam" id="PF04167">
    <property type="entry name" value="DUF402"/>
    <property type="match status" value="1"/>
</dbReference>
<comment type="caution">
    <text evidence="2">The sequence shown here is derived from an EMBL/GenBank/DDBJ whole genome shotgun (WGS) entry which is preliminary data.</text>
</comment>
<organism evidence="2 3">
    <name type="scientific">Waltera acetigignens</name>
    <dbReference type="NCBI Taxonomy" id="2981769"/>
    <lineage>
        <taxon>Bacteria</taxon>
        <taxon>Bacillati</taxon>
        <taxon>Bacillota</taxon>
        <taxon>Clostridia</taxon>
        <taxon>Lachnospirales</taxon>
        <taxon>Lachnospiraceae</taxon>
        <taxon>Waltera</taxon>
    </lineage>
</organism>
<dbReference type="PANTHER" id="PTHR41271:SF1">
    <property type="entry name" value="DUF402 DOMAIN-CONTAINING PROTEIN"/>
    <property type="match status" value="1"/>
</dbReference>
<dbReference type="AlphaFoldDB" id="A0AAE2ZWU5"/>
<keyword evidence="3" id="KW-1185">Reference proteome</keyword>
<dbReference type="RefSeq" id="WP_022312613.1">
    <property type="nucleotide sequence ID" value="NZ_JAJEPV010000008.1"/>
</dbReference>
<sequence>MSNELQIYRKRLIPEECILLKDDIIVEQNEDYILTKWKTLNPKTTFSHGCSCYYLKEGFKISKFYRHDGSLLYWYCDIVEYTSRPEDNSLIVTDLLADIILYPDGRMHVVDLDELAEALEKGLITQAQMSACLRQLNNLITIIYRDKFDRLQNPLDRSGL</sequence>
<gene>
    <name evidence="2" type="ORF">LKD75_04635</name>
</gene>
<dbReference type="SUPFAM" id="SSF159234">
    <property type="entry name" value="FomD-like"/>
    <property type="match status" value="1"/>
</dbReference>
<dbReference type="Gene3D" id="2.40.380.10">
    <property type="entry name" value="FomD-like"/>
    <property type="match status" value="1"/>
</dbReference>
<dbReference type="InterPro" id="IPR035930">
    <property type="entry name" value="FomD-like_sf"/>
</dbReference>
<evidence type="ECO:0000259" key="1">
    <source>
        <dbReference type="Pfam" id="PF04167"/>
    </source>
</evidence>